<dbReference type="PANTHER" id="PTHR10061:SF0">
    <property type="entry name" value="S-FORMYLGLUTATHIONE HYDROLASE"/>
    <property type="match status" value="1"/>
</dbReference>
<evidence type="ECO:0000256" key="7">
    <source>
        <dbReference type="RuleBase" id="RU363068"/>
    </source>
</evidence>
<reference evidence="8 9" key="1">
    <citation type="submission" date="2021-02" db="EMBL/GenBank/DDBJ databases">
        <authorList>
            <person name="Vanwijnsberghe S."/>
        </authorList>
    </citation>
    <scope>NUCLEOTIDE SEQUENCE [LARGE SCALE GENOMIC DNA]</scope>
    <source>
        <strain evidence="8 9">R-69776</strain>
    </source>
</reference>
<evidence type="ECO:0000256" key="2">
    <source>
        <dbReference type="ARBA" id="ARBA00012479"/>
    </source>
</evidence>
<dbReference type="Gene3D" id="3.40.50.1820">
    <property type="entry name" value="alpha/beta hydrolase"/>
    <property type="match status" value="1"/>
</dbReference>
<dbReference type="SUPFAM" id="SSF53474">
    <property type="entry name" value="alpha/beta-Hydrolases"/>
    <property type="match status" value="1"/>
</dbReference>
<dbReference type="InterPro" id="IPR029058">
    <property type="entry name" value="AB_hydrolase_fold"/>
</dbReference>
<dbReference type="GO" id="GO:0018738">
    <property type="term" value="F:S-formylglutathione hydrolase activity"/>
    <property type="evidence" value="ECO:0007669"/>
    <property type="project" value="UniProtKB-EC"/>
</dbReference>
<sequence length="249" mass="27378">MRFAIYLPPSANVGKVSALFWLSGLTCSEQNFITKAGAQRAASALGLALIVPDTSPRGEGVPDDDAYDFGCGAGFYVDATQEPWSRNYRMYSYIVHELRKLVIESFPVDPSRIGISGHSMGGHGALAIALKNPDLFKTVSAFSPISSPMDCPWGKKALAGYLGGDAADWEQYDAVKLMLNRGWSGPEILVEQGEADEFLRSQLKPDLLTHAAEMGDVPLRLRMRVGYDHSYYFISTFIAAHLEHHARYL</sequence>
<dbReference type="Pfam" id="PF00756">
    <property type="entry name" value="Esterase"/>
    <property type="match status" value="1"/>
</dbReference>
<gene>
    <name evidence="8" type="primary">fghA</name>
    <name evidence="8" type="ORF">R69776_03025</name>
</gene>
<comment type="similarity">
    <text evidence="1 7">Belongs to the esterase D family.</text>
</comment>
<keyword evidence="9" id="KW-1185">Reference proteome</keyword>
<protein>
    <recommendedName>
        <fullName evidence="2 6">S-formylglutathione hydrolase</fullName>
        <ecNumber evidence="2 6">3.1.2.12</ecNumber>
    </recommendedName>
</protein>
<keyword evidence="4 7" id="KW-0378">Hydrolase</keyword>
<dbReference type="InterPro" id="IPR000801">
    <property type="entry name" value="Esterase-like"/>
</dbReference>
<evidence type="ECO:0000256" key="4">
    <source>
        <dbReference type="ARBA" id="ARBA00022801"/>
    </source>
</evidence>
<organism evidence="8 9">
    <name type="scientific">Paraburkholderia nemoris</name>
    <dbReference type="NCBI Taxonomy" id="2793076"/>
    <lineage>
        <taxon>Bacteria</taxon>
        <taxon>Pseudomonadati</taxon>
        <taxon>Pseudomonadota</taxon>
        <taxon>Betaproteobacteria</taxon>
        <taxon>Burkholderiales</taxon>
        <taxon>Burkholderiaceae</taxon>
        <taxon>Paraburkholderia</taxon>
    </lineage>
</organism>
<dbReference type="PANTHER" id="PTHR10061">
    <property type="entry name" value="S-FORMYLGLUTATHIONE HYDROLASE"/>
    <property type="match status" value="1"/>
</dbReference>
<comment type="catalytic activity">
    <reaction evidence="5 7">
        <text>S-formylglutathione + H2O = formate + glutathione + H(+)</text>
        <dbReference type="Rhea" id="RHEA:14961"/>
        <dbReference type="ChEBI" id="CHEBI:15377"/>
        <dbReference type="ChEBI" id="CHEBI:15378"/>
        <dbReference type="ChEBI" id="CHEBI:15740"/>
        <dbReference type="ChEBI" id="CHEBI:57688"/>
        <dbReference type="ChEBI" id="CHEBI:57925"/>
        <dbReference type="EC" id="3.1.2.12"/>
    </reaction>
</comment>
<dbReference type="Proteomes" id="UP000673821">
    <property type="component" value="Unassembled WGS sequence"/>
</dbReference>
<dbReference type="NCBIfam" id="TIGR02821">
    <property type="entry name" value="fghA_ester_D"/>
    <property type="match status" value="1"/>
</dbReference>
<comment type="caution">
    <text evidence="8">The sequence shown here is derived from an EMBL/GenBank/DDBJ whole genome shotgun (WGS) entry which is preliminary data.</text>
</comment>
<name>A0ABM8RHE1_9BURK</name>
<evidence type="ECO:0000256" key="6">
    <source>
        <dbReference type="NCBIfam" id="TIGR02821"/>
    </source>
</evidence>
<evidence type="ECO:0000256" key="1">
    <source>
        <dbReference type="ARBA" id="ARBA00005622"/>
    </source>
</evidence>
<dbReference type="EC" id="3.1.2.12" evidence="2 6"/>
<dbReference type="EMBL" id="CAJNBH010000008">
    <property type="protein sequence ID" value="CAE6753248.1"/>
    <property type="molecule type" value="Genomic_DNA"/>
</dbReference>
<comment type="function">
    <text evidence="7">Serine hydrolase involved in the detoxification of formaldehyde.</text>
</comment>
<evidence type="ECO:0000313" key="9">
    <source>
        <dbReference type="Proteomes" id="UP000673821"/>
    </source>
</evidence>
<keyword evidence="3 7" id="KW-0719">Serine esterase</keyword>
<dbReference type="InterPro" id="IPR014186">
    <property type="entry name" value="S-formylglutathione_hydrol"/>
</dbReference>
<accession>A0ABM8RHE1</accession>
<evidence type="ECO:0000256" key="3">
    <source>
        <dbReference type="ARBA" id="ARBA00022487"/>
    </source>
</evidence>
<proteinExistence type="inferred from homology"/>
<evidence type="ECO:0000256" key="5">
    <source>
        <dbReference type="ARBA" id="ARBA00047590"/>
    </source>
</evidence>
<evidence type="ECO:0000313" key="8">
    <source>
        <dbReference type="EMBL" id="CAE6753248.1"/>
    </source>
</evidence>